<dbReference type="Proteomes" id="UP001317963">
    <property type="component" value="Chromosome"/>
</dbReference>
<evidence type="ECO:0000313" key="4">
    <source>
        <dbReference type="Proteomes" id="UP001317963"/>
    </source>
</evidence>
<dbReference type="RefSeq" id="WP_279242619.1">
    <property type="nucleotide sequence ID" value="NZ_CP036501.1"/>
</dbReference>
<proteinExistence type="predicted"/>
<dbReference type="InterPro" id="IPR038610">
    <property type="entry name" value="FliK-like_C_sf"/>
</dbReference>
<feature type="compositionally biased region" description="Low complexity" evidence="1">
    <location>
        <begin position="353"/>
        <end position="366"/>
    </location>
</feature>
<keyword evidence="3" id="KW-0969">Cilium</keyword>
<dbReference type="InterPro" id="IPR021136">
    <property type="entry name" value="Flagellar_hook_control-like_C"/>
</dbReference>
<sequence length="372" mass="39849">MEELQLTLTPSRVDQRNFGVMLSNWRVGQVLNALVVDRMPSGNVLLNVGGREFVTPLDLPVQAGNRLQLEVQQVQPQMTLKLLANLSEAASSQLTQKNAPTLTSSHLGSHSGDKPASVAALLSTLSAQPGLRALVTQTPILSALVTALSAHSLQANALSSSALSAAIDRSGLFNEANLTAGRSERARDSSKSQLVQLQKAIGDLPAVTSNPEMRASLNALSDLTNAAIANLTQQQLISMPQEGGAQRWFFEIPLALGLNFIDLKLTIERDEKAQGSEDDKPAWRVDLSLDLPEAGPMRVLLTMVDRDVSVVLSSDSPRIRSMVDASFGQLKTRMVVSDFRVKSLVTQAMTDTSDSSGLSEPSAPSSTFEVRA</sequence>
<feature type="domain" description="Flagellar hook-length control protein-like C-terminal" evidence="2">
    <location>
        <begin position="274"/>
        <end position="347"/>
    </location>
</feature>
<gene>
    <name evidence="3" type="ORF">E0F26_03270</name>
</gene>
<dbReference type="EMBL" id="CP036501">
    <property type="protein sequence ID" value="UZP73821.1"/>
    <property type="molecule type" value="Genomic_DNA"/>
</dbReference>
<evidence type="ECO:0000313" key="3">
    <source>
        <dbReference type="EMBL" id="UZP73821.1"/>
    </source>
</evidence>
<keyword evidence="4" id="KW-1185">Reference proteome</keyword>
<reference evidence="3 4" key="1">
    <citation type="submission" date="2019-02" db="EMBL/GenBank/DDBJ databases">
        <title>Halieaceae_genomes.</title>
        <authorList>
            <person name="Li S.-H."/>
        </authorList>
    </citation>
    <scope>NUCLEOTIDE SEQUENCE [LARGE SCALE GENOMIC DNA]</scope>
    <source>
        <strain evidence="3 4">JH123</strain>
    </source>
</reference>
<accession>A0ABY6Q4L3</accession>
<dbReference type="Gene3D" id="3.30.750.140">
    <property type="match status" value="1"/>
</dbReference>
<organism evidence="3 4">
    <name type="scientific">Candidatus Paraluminiphilus aquimaris</name>
    <dbReference type="NCBI Taxonomy" id="2518994"/>
    <lineage>
        <taxon>Bacteria</taxon>
        <taxon>Pseudomonadati</taxon>
        <taxon>Pseudomonadota</taxon>
        <taxon>Gammaproteobacteria</taxon>
        <taxon>Cellvibrionales</taxon>
        <taxon>Halieaceae</taxon>
        <taxon>Candidatus Paraluminiphilus</taxon>
    </lineage>
</organism>
<evidence type="ECO:0000256" key="1">
    <source>
        <dbReference type="SAM" id="MobiDB-lite"/>
    </source>
</evidence>
<feature type="region of interest" description="Disordered" evidence="1">
    <location>
        <begin position="350"/>
        <end position="372"/>
    </location>
</feature>
<keyword evidence="3" id="KW-0966">Cell projection</keyword>
<keyword evidence="3" id="KW-0282">Flagellum</keyword>
<dbReference type="Pfam" id="PF02120">
    <property type="entry name" value="Flg_hook"/>
    <property type="match status" value="1"/>
</dbReference>
<evidence type="ECO:0000259" key="2">
    <source>
        <dbReference type="Pfam" id="PF02120"/>
    </source>
</evidence>
<protein>
    <submittedName>
        <fullName evidence="3">Flagellar hook-length control protein FliK</fullName>
    </submittedName>
</protein>
<name>A0ABY6Q4L3_9GAMM</name>